<keyword evidence="1" id="KW-0696">RNA-directed RNA polymerase</keyword>
<dbReference type="PANTHER" id="PTHR34456:SF13">
    <property type="entry name" value="REVERSE TRANSCRIPTASE DOMAIN-CONTAINING PROTEIN"/>
    <property type="match status" value="1"/>
</dbReference>
<dbReference type="EMBL" id="ON001512">
    <property type="protein sequence ID" value="UPW42115.1"/>
    <property type="molecule type" value="Genomic_RNA"/>
</dbReference>
<dbReference type="PANTHER" id="PTHR34456">
    <property type="entry name" value="MITOVIRUS RNA-DEPENDENT RNA POLYMERASE"/>
    <property type="match status" value="1"/>
</dbReference>
<reference evidence="5" key="1">
    <citation type="journal article" date="2022" name="Virus Evol.">
        <title>Resolving deep evolutionary relationships within the RNA virus phylum Lenarviricota.</title>
        <authorList>
            <person name="Sadiq S."/>
            <person name="Chen Y.M."/>
            <person name="Zhang Y.Z."/>
            <person name="Holmes E.C."/>
        </authorList>
    </citation>
    <scope>NUCLEOTIDE SEQUENCE</scope>
    <source>
        <strain evidence="5">S58-k141_159500</strain>
    </source>
</reference>
<evidence type="ECO:0000256" key="2">
    <source>
        <dbReference type="ARBA" id="ARBA00022679"/>
    </source>
</evidence>
<evidence type="ECO:0000256" key="3">
    <source>
        <dbReference type="ARBA" id="ARBA00022695"/>
    </source>
</evidence>
<reference evidence="5" key="2">
    <citation type="submission" date="2022-03" db="EMBL/GenBank/DDBJ databases">
        <authorList>
            <person name="Chen Y.-M."/>
            <person name="Sadiq S."/>
            <person name="Zhang Y.-Z."/>
            <person name="Holmes E.C."/>
        </authorList>
    </citation>
    <scope>NUCLEOTIDE SEQUENCE</scope>
    <source>
        <strain evidence="5">S58-k141_159500</strain>
    </source>
</reference>
<evidence type="ECO:0000313" key="5">
    <source>
        <dbReference type="EMBL" id="UPW42115.1"/>
    </source>
</evidence>
<sequence length="754" mass="86310">MLNGYTRKTSIWLSCNIFTYTLMILNYFKTSKRAKISNKVWITKREIRSYFKEIIWVSQLVILKDSLSILRIRTNRLIDMSGFQFTFKYLKTVLHLTVRALSGRPIFIYNPKGLPYISIDSHGFPKFLPIEIRHFLKDCDLSLYSKEVGAILSLISIFRVFPTHVKPKLDSIIEPFSGTVKTFESSALKLAVLGFTSKHWINKKPNFNLKLIGGESAGPNGFKAAWSSGLDSLAFIHHPKTLYFLSLWFFKYNKVLLLWLWTLIAIGIGPYIILWILYPILRANPLIIGKLSVVYNVAGKARVIAITNWWIQCAFKPLHDDIFSLLKTIPQDGTFDQDKPLNNLIINVNPGEKMSSFDLTAATDRIPMEIQRDILNVVYSDGLGYTWYSLLKSINWNYKGDNIKYSIGQPMGAYSSWSMLALTHHVITQLSAINAKIYNFSDYAVLGDDFIINNDAVAEQYLTIMKLLGVEINLDKSVISDRFFEFAKRLKGPKINITPLGPGLILRFIRNKYYIGNVISEAIKLNWFRCQDDVLIPILERFPNKGRVLGLILWICSGAGGAFVSRPYSTDHLLTDRMVPIYFGRYISPDNINLIPGLISSIGLAFIRQIRRDLHAQSELLNKEIGSLINFRLSENFVSNSTPKMILESLLLGLSPGFFYYLKQIFLAHEELELKYALINSGFNSWDDINKMIASDASLNFMSIDWTSKKAVKDCGQKAEFLIKTMQKEWDFHDPRNRPKGKNAFKTRINIAIY</sequence>
<dbReference type="InterPro" id="IPR043502">
    <property type="entry name" value="DNA/RNA_pol_sf"/>
</dbReference>
<dbReference type="SUPFAM" id="SSF56672">
    <property type="entry name" value="DNA/RNA polymerases"/>
    <property type="match status" value="1"/>
</dbReference>
<keyword evidence="4" id="KW-0472">Membrane</keyword>
<name>A0A9Y1CQQ0_9VIRU</name>
<dbReference type="GO" id="GO:0003968">
    <property type="term" value="F:RNA-directed RNA polymerase activity"/>
    <property type="evidence" value="ECO:0007669"/>
    <property type="project" value="UniProtKB-KW"/>
</dbReference>
<feature type="transmembrane region" description="Helical" evidence="4">
    <location>
        <begin position="256"/>
        <end position="281"/>
    </location>
</feature>
<evidence type="ECO:0000256" key="4">
    <source>
        <dbReference type="SAM" id="Phobius"/>
    </source>
</evidence>
<feature type="transmembrane region" description="Helical" evidence="4">
    <location>
        <begin position="9"/>
        <end position="28"/>
    </location>
</feature>
<dbReference type="Pfam" id="PF05919">
    <property type="entry name" value="Mitovir_RNA_pol"/>
    <property type="match status" value="1"/>
</dbReference>
<organism evidence="5">
    <name type="scientific">Sichuan mountain mitovirus 8</name>
    <dbReference type="NCBI Taxonomy" id="2937176"/>
    <lineage>
        <taxon>Viruses</taxon>
        <taxon>Riboviria</taxon>
        <taxon>Orthornavirae</taxon>
        <taxon>Lenarviricota</taxon>
        <taxon>Howeltoviricetes</taxon>
        <taxon>Cryppavirales</taxon>
        <taxon>Mitoviridae</taxon>
    </lineage>
</organism>
<dbReference type="InterPro" id="IPR008686">
    <property type="entry name" value="RNA_pol_mitovir"/>
</dbReference>
<evidence type="ECO:0000256" key="1">
    <source>
        <dbReference type="ARBA" id="ARBA00022484"/>
    </source>
</evidence>
<keyword evidence="4" id="KW-1133">Transmembrane helix</keyword>
<protein>
    <submittedName>
        <fullName evidence="5">RNA dependent RNA polymerase</fullName>
    </submittedName>
</protein>
<keyword evidence="4" id="KW-0812">Transmembrane</keyword>
<keyword evidence="2" id="KW-0808">Transferase</keyword>
<proteinExistence type="predicted"/>
<accession>A0A9Y1CQQ0</accession>
<keyword evidence="3" id="KW-0548">Nucleotidyltransferase</keyword>